<evidence type="ECO:0000256" key="1">
    <source>
        <dbReference type="ARBA" id="ARBA00022884"/>
    </source>
</evidence>
<feature type="compositionally biased region" description="Basic and acidic residues" evidence="3">
    <location>
        <begin position="371"/>
        <end position="381"/>
    </location>
</feature>
<dbReference type="EMBL" id="KN822967">
    <property type="protein sequence ID" value="KIO30901.1"/>
    <property type="molecule type" value="Genomic_DNA"/>
</dbReference>
<evidence type="ECO:0000256" key="3">
    <source>
        <dbReference type="SAM" id="MobiDB-lite"/>
    </source>
</evidence>
<gene>
    <name evidence="5" type="ORF">M407DRAFT_20023</name>
</gene>
<feature type="compositionally biased region" description="Acidic residues" evidence="3">
    <location>
        <begin position="46"/>
        <end position="58"/>
    </location>
</feature>
<proteinExistence type="predicted"/>
<dbReference type="Pfam" id="PF00076">
    <property type="entry name" value="RRM_1"/>
    <property type="match status" value="2"/>
</dbReference>
<feature type="compositionally biased region" description="Polar residues" evidence="3">
    <location>
        <begin position="389"/>
        <end position="401"/>
    </location>
</feature>
<evidence type="ECO:0000313" key="5">
    <source>
        <dbReference type="EMBL" id="KIO30901.1"/>
    </source>
</evidence>
<dbReference type="SUPFAM" id="SSF54928">
    <property type="entry name" value="RNA-binding domain, RBD"/>
    <property type="match status" value="2"/>
</dbReference>
<feature type="compositionally biased region" description="Basic and acidic residues" evidence="3">
    <location>
        <begin position="267"/>
        <end position="284"/>
    </location>
</feature>
<keyword evidence="1 2" id="KW-0694">RNA-binding</keyword>
<feature type="compositionally biased region" description="Gly residues" evidence="3">
    <location>
        <begin position="482"/>
        <end position="533"/>
    </location>
</feature>
<feature type="compositionally biased region" description="Low complexity" evidence="3">
    <location>
        <begin position="104"/>
        <end position="164"/>
    </location>
</feature>
<feature type="compositionally biased region" description="Basic and acidic residues" evidence="3">
    <location>
        <begin position="243"/>
        <end position="260"/>
    </location>
</feature>
<dbReference type="GO" id="GO:0003723">
    <property type="term" value="F:RNA binding"/>
    <property type="evidence" value="ECO:0007669"/>
    <property type="project" value="UniProtKB-UniRule"/>
</dbReference>
<keyword evidence="6" id="KW-1185">Reference proteome</keyword>
<dbReference type="STRING" id="1051891.A0A0C3QQS1"/>
<organism evidence="5 6">
    <name type="scientific">Tulasnella calospora MUT 4182</name>
    <dbReference type="NCBI Taxonomy" id="1051891"/>
    <lineage>
        <taxon>Eukaryota</taxon>
        <taxon>Fungi</taxon>
        <taxon>Dikarya</taxon>
        <taxon>Basidiomycota</taxon>
        <taxon>Agaricomycotina</taxon>
        <taxon>Agaricomycetes</taxon>
        <taxon>Cantharellales</taxon>
        <taxon>Tulasnellaceae</taxon>
        <taxon>Tulasnella</taxon>
    </lineage>
</organism>
<feature type="compositionally biased region" description="Basic and acidic residues" evidence="3">
    <location>
        <begin position="207"/>
        <end position="217"/>
    </location>
</feature>
<dbReference type="Proteomes" id="UP000054248">
    <property type="component" value="Unassembled WGS sequence"/>
</dbReference>
<dbReference type="InterPro" id="IPR012677">
    <property type="entry name" value="Nucleotide-bd_a/b_plait_sf"/>
</dbReference>
<evidence type="ECO:0000313" key="6">
    <source>
        <dbReference type="Proteomes" id="UP000054248"/>
    </source>
</evidence>
<dbReference type="PANTHER" id="PTHR48027">
    <property type="entry name" value="HETEROGENEOUS NUCLEAR RIBONUCLEOPROTEIN 87F-RELATED"/>
    <property type="match status" value="1"/>
</dbReference>
<dbReference type="SMART" id="SM00360">
    <property type="entry name" value="RRM"/>
    <property type="match status" value="2"/>
</dbReference>
<sequence length="547" mass="55467">MGKKSIVGTKPSKAAAPAVNGKAKVQPKKPTKKAPALPPPAKDNDSSDSESSSEEEEEEKPKPQAKAANGKAAPKKAGKAKQSESESGSGSDSDSSESEDDKAVAPAAKKAVQATKDAAKAIGKVGANAAKAAVPAAKAVVSTVTKGVTSKEGNKESSSSSESGSDSDDDSDASSVAGKAKATAKAAGAKANGAVAKAKIAVAAPAKKAEAKAKSDSESSSGSDDSSSGEDSDGSSESDEDGDAKMKDPSKAAEDTKAESKPTGLKRKAEDDQEAANKKSRPDAEGSTTIFVGRLSFNVDDDWLKTEFDQYGTVTSSRVIIQKDTGRSKGFGYVTFETAEAAKAALERNGQEIDGRPINVDLASPQSAPGERSDRPPRRNSSDFGRGNGSPQKPTGPATSTLFVGNLPFSASEDQIWEKFADFGSVSSVRLPTDRETGQPKGFGYVEFLTVESAQKAVDGAASLEIDGRVPRLDFSQPRDSNGGGRGGFGAPRGRGGPRGGGRGFGGGGRGGGFGGGGRGFGGGGRGRGGGGSRYFAPPAGKKTTFD</sequence>
<name>A0A0C3QQS1_9AGAM</name>
<evidence type="ECO:0000256" key="2">
    <source>
        <dbReference type="PROSITE-ProRule" id="PRU00176"/>
    </source>
</evidence>
<feature type="compositionally biased region" description="Acidic residues" evidence="3">
    <location>
        <begin position="227"/>
        <end position="242"/>
    </location>
</feature>
<dbReference type="OrthoDB" id="439808at2759"/>
<feature type="region of interest" description="Disordered" evidence="3">
    <location>
        <begin position="1"/>
        <end position="290"/>
    </location>
</feature>
<reference evidence="6" key="2">
    <citation type="submission" date="2015-01" db="EMBL/GenBank/DDBJ databases">
        <title>Evolutionary Origins and Diversification of the Mycorrhizal Mutualists.</title>
        <authorList>
            <consortium name="DOE Joint Genome Institute"/>
            <consortium name="Mycorrhizal Genomics Consortium"/>
            <person name="Kohler A."/>
            <person name="Kuo A."/>
            <person name="Nagy L.G."/>
            <person name="Floudas D."/>
            <person name="Copeland A."/>
            <person name="Barry K.W."/>
            <person name="Cichocki N."/>
            <person name="Veneault-Fourrey C."/>
            <person name="LaButti K."/>
            <person name="Lindquist E.A."/>
            <person name="Lipzen A."/>
            <person name="Lundell T."/>
            <person name="Morin E."/>
            <person name="Murat C."/>
            <person name="Riley R."/>
            <person name="Ohm R."/>
            <person name="Sun H."/>
            <person name="Tunlid A."/>
            <person name="Henrissat B."/>
            <person name="Grigoriev I.V."/>
            <person name="Hibbett D.S."/>
            <person name="Martin F."/>
        </authorList>
    </citation>
    <scope>NUCLEOTIDE SEQUENCE [LARGE SCALE GENOMIC DNA]</scope>
    <source>
        <strain evidence="6">MUT 4182</strain>
    </source>
</reference>
<feature type="domain" description="RRM" evidence="4">
    <location>
        <begin position="288"/>
        <end position="365"/>
    </location>
</feature>
<dbReference type="AlphaFoldDB" id="A0A0C3QQS1"/>
<dbReference type="InterPro" id="IPR035979">
    <property type="entry name" value="RBD_domain_sf"/>
</dbReference>
<dbReference type="InterPro" id="IPR052462">
    <property type="entry name" value="SLIRP/GR-RBP-like"/>
</dbReference>
<accession>A0A0C3QQS1</accession>
<dbReference type="Gene3D" id="3.30.70.330">
    <property type="match status" value="2"/>
</dbReference>
<dbReference type="InterPro" id="IPR000504">
    <property type="entry name" value="RRM_dom"/>
</dbReference>
<protein>
    <recommendedName>
        <fullName evidence="4">RRM domain-containing protein</fullName>
    </recommendedName>
</protein>
<reference evidence="5 6" key="1">
    <citation type="submission" date="2014-04" db="EMBL/GenBank/DDBJ databases">
        <authorList>
            <consortium name="DOE Joint Genome Institute"/>
            <person name="Kuo A."/>
            <person name="Girlanda M."/>
            <person name="Perotto S."/>
            <person name="Kohler A."/>
            <person name="Nagy L.G."/>
            <person name="Floudas D."/>
            <person name="Copeland A."/>
            <person name="Barry K.W."/>
            <person name="Cichocki N."/>
            <person name="Veneault-Fourrey C."/>
            <person name="LaButti K."/>
            <person name="Lindquist E.A."/>
            <person name="Lipzen A."/>
            <person name="Lundell T."/>
            <person name="Morin E."/>
            <person name="Murat C."/>
            <person name="Sun H."/>
            <person name="Tunlid A."/>
            <person name="Henrissat B."/>
            <person name="Grigoriev I.V."/>
            <person name="Hibbett D.S."/>
            <person name="Martin F."/>
            <person name="Nordberg H.P."/>
            <person name="Cantor M.N."/>
            <person name="Hua S.X."/>
        </authorList>
    </citation>
    <scope>NUCLEOTIDE SEQUENCE [LARGE SCALE GENOMIC DNA]</scope>
    <source>
        <strain evidence="5 6">MUT 4182</strain>
    </source>
</reference>
<evidence type="ECO:0000259" key="4">
    <source>
        <dbReference type="PROSITE" id="PS50102"/>
    </source>
</evidence>
<dbReference type="PROSITE" id="PS50102">
    <property type="entry name" value="RRM"/>
    <property type="match status" value="2"/>
</dbReference>
<feature type="region of interest" description="Disordered" evidence="3">
    <location>
        <begin position="472"/>
        <end position="547"/>
    </location>
</feature>
<dbReference type="HOGENOM" id="CLU_026791_1_1_1"/>
<feature type="domain" description="RRM" evidence="4">
    <location>
        <begin position="400"/>
        <end position="478"/>
    </location>
</feature>
<feature type="region of interest" description="Disordered" evidence="3">
    <location>
        <begin position="347"/>
        <end position="401"/>
    </location>
</feature>
<feature type="compositionally biased region" description="Low complexity" evidence="3">
    <location>
        <begin position="173"/>
        <end position="206"/>
    </location>
</feature>